<protein>
    <submittedName>
        <fullName evidence="7">Zinc/manganese transport system ATP-binding protein</fullName>
    </submittedName>
</protein>
<dbReference type="PROSITE" id="PS00211">
    <property type="entry name" value="ABC_TRANSPORTER_1"/>
    <property type="match status" value="1"/>
</dbReference>
<keyword evidence="3" id="KW-1003">Cell membrane</keyword>
<dbReference type="SMART" id="SM00382">
    <property type="entry name" value="AAA"/>
    <property type="match status" value="1"/>
</dbReference>
<dbReference type="GO" id="GO:0005524">
    <property type="term" value="F:ATP binding"/>
    <property type="evidence" value="ECO:0007669"/>
    <property type="project" value="UniProtKB-KW"/>
</dbReference>
<name>A0ABU1ZR02_9BURK</name>
<keyword evidence="4" id="KW-0547">Nucleotide-binding</keyword>
<proteinExistence type="inferred from homology"/>
<dbReference type="RefSeq" id="WP_310344686.1">
    <property type="nucleotide sequence ID" value="NZ_JAVDXO010000008.1"/>
</dbReference>
<gene>
    <name evidence="7" type="ORF">J2X15_003290</name>
</gene>
<reference evidence="7 8" key="1">
    <citation type="submission" date="2023-07" db="EMBL/GenBank/DDBJ databases">
        <title>Sorghum-associated microbial communities from plants grown in Nebraska, USA.</title>
        <authorList>
            <person name="Schachtman D."/>
        </authorList>
    </citation>
    <scope>NUCLEOTIDE SEQUENCE [LARGE SCALE GENOMIC DNA]</scope>
    <source>
        <strain evidence="7 8">BE308</strain>
    </source>
</reference>
<evidence type="ECO:0000256" key="4">
    <source>
        <dbReference type="ARBA" id="ARBA00022741"/>
    </source>
</evidence>
<dbReference type="PANTHER" id="PTHR42734:SF5">
    <property type="entry name" value="IRON TRANSPORT SYSTEM ATP-BINDING PROTEIN HI_0361-RELATED"/>
    <property type="match status" value="1"/>
</dbReference>
<dbReference type="Gene3D" id="3.40.50.300">
    <property type="entry name" value="P-loop containing nucleotide triphosphate hydrolases"/>
    <property type="match status" value="1"/>
</dbReference>
<dbReference type="Pfam" id="PF00005">
    <property type="entry name" value="ABC_tran"/>
    <property type="match status" value="1"/>
</dbReference>
<accession>A0ABU1ZR02</accession>
<dbReference type="PROSITE" id="PS50893">
    <property type="entry name" value="ABC_TRANSPORTER_2"/>
    <property type="match status" value="1"/>
</dbReference>
<sequence>MSALVTLDNLTVSYRRHPALHHVSGEFAAGSLTAVVGPNGAGKSTLLKSIAGLLPAAGVMLGLPRQQLAYLPQQSELDRSFPLDVRDCVLLGLWRRSGAFGSATTTMLRDVDAALHTVGLQGFERRPVGTLSSGQLQRVLFARLLVQDAQLILLDEPFNAVDANTTATLLGLVQQWHAQGRTVVAVLHDDAQVHTHFPNTLLLARELVAWGHTAQVLTPANLQRARAMAEAWDEQAPWCEADAPAAAPLLQTAS</sequence>
<dbReference type="InterPro" id="IPR003439">
    <property type="entry name" value="ABC_transporter-like_ATP-bd"/>
</dbReference>
<feature type="domain" description="ABC transporter" evidence="6">
    <location>
        <begin position="5"/>
        <end position="230"/>
    </location>
</feature>
<keyword evidence="3" id="KW-0472">Membrane</keyword>
<evidence type="ECO:0000256" key="3">
    <source>
        <dbReference type="ARBA" id="ARBA00022475"/>
    </source>
</evidence>
<dbReference type="SUPFAM" id="SSF52540">
    <property type="entry name" value="P-loop containing nucleoside triphosphate hydrolases"/>
    <property type="match status" value="1"/>
</dbReference>
<evidence type="ECO:0000256" key="1">
    <source>
        <dbReference type="ARBA" id="ARBA00005417"/>
    </source>
</evidence>
<dbReference type="InterPro" id="IPR027417">
    <property type="entry name" value="P-loop_NTPase"/>
</dbReference>
<evidence type="ECO:0000313" key="7">
    <source>
        <dbReference type="EMBL" id="MDR7307985.1"/>
    </source>
</evidence>
<dbReference type="PANTHER" id="PTHR42734">
    <property type="entry name" value="METAL TRANSPORT SYSTEM ATP-BINDING PROTEIN TM_0124-RELATED"/>
    <property type="match status" value="1"/>
</dbReference>
<evidence type="ECO:0000256" key="2">
    <source>
        <dbReference type="ARBA" id="ARBA00022448"/>
    </source>
</evidence>
<evidence type="ECO:0000313" key="8">
    <source>
        <dbReference type="Proteomes" id="UP001268089"/>
    </source>
</evidence>
<dbReference type="Proteomes" id="UP001268089">
    <property type="component" value="Unassembled WGS sequence"/>
</dbReference>
<dbReference type="EMBL" id="JAVDXO010000008">
    <property type="protein sequence ID" value="MDR7307985.1"/>
    <property type="molecule type" value="Genomic_DNA"/>
</dbReference>
<dbReference type="InterPro" id="IPR017871">
    <property type="entry name" value="ABC_transporter-like_CS"/>
</dbReference>
<comment type="similarity">
    <text evidence="1">Belongs to the ABC transporter superfamily.</text>
</comment>
<dbReference type="InterPro" id="IPR003593">
    <property type="entry name" value="AAA+_ATPase"/>
</dbReference>
<keyword evidence="2" id="KW-0813">Transport</keyword>
<evidence type="ECO:0000259" key="6">
    <source>
        <dbReference type="PROSITE" id="PS50893"/>
    </source>
</evidence>
<organism evidence="7 8">
    <name type="scientific">Rhodoferax saidenbachensis</name>
    <dbReference type="NCBI Taxonomy" id="1484693"/>
    <lineage>
        <taxon>Bacteria</taxon>
        <taxon>Pseudomonadati</taxon>
        <taxon>Pseudomonadota</taxon>
        <taxon>Betaproteobacteria</taxon>
        <taxon>Burkholderiales</taxon>
        <taxon>Comamonadaceae</taxon>
        <taxon>Rhodoferax</taxon>
    </lineage>
</organism>
<keyword evidence="8" id="KW-1185">Reference proteome</keyword>
<dbReference type="InterPro" id="IPR050153">
    <property type="entry name" value="Metal_Ion_Import_ABC"/>
</dbReference>
<dbReference type="CDD" id="cd03235">
    <property type="entry name" value="ABC_Metallic_Cations"/>
    <property type="match status" value="1"/>
</dbReference>
<keyword evidence="5 7" id="KW-0067">ATP-binding</keyword>
<comment type="caution">
    <text evidence="7">The sequence shown here is derived from an EMBL/GenBank/DDBJ whole genome shotgun (WGS) entry which is preliminary data.</text>
</comment>
<evidence type="ECO:0000256" key="5">
    <source>
        <dbReference type="ARBA" id="ARBA00022840"/>
    </source>
</evidence>